<keyword evidence="3" id="KW-1185">Reference proteome</keyword>
<reference evidence="2 3" key="1">
    <citation type="submission" date="2014-07" db="EMBL/GenBank/DDBJ databases">
        <authorList>
            <person name="Wibberg Daniel"/>
        </authorList>
    </citation>
    <scope>NUCLEOTIDE SEQUENCE [LARGE SCALE GENOMIC DNA]</scope>
</reference>
<accession>A0A090KVP5</accession>
<evidence type="ECO:0000313" key="2">
    <source>
        <dbReference type="EMBL" id="CEE02779.1"/>
    </source>
</evidence>
<sequence length="530" mass="60916">MNILHLYENMELGGAETHILTLAKEFSQNNHKVFIGSPNGPAIELFHRNNIIHLNIDNFYDIKSTIEKVYSFCIENEIDIIHCHYFCSQLVGVIIGSVLNIPVVTTVHGVYNNENIGIFQDYFSGIIFVSEEACEKHISQIRTNNYEKAKIIHNSVEVKSNNIKKPDSLTDEKLNILYISRLDNDKFPSINFIIDALFKLAPKINWRLKILGSGNRFNDIVGKSAKVNNELAEERIQVLGAKKNVSQYIISSDVVIGVGRVILEGIQWKKPVICIGNSNYVGLIDKSKLNKISQVNFTDRNSVENLDVSSLQKDLHKIVRSDPELLKTIEQNYKEVLNKYSSNVSYSKHLEVYNNAKRLNKPTQFHNLMNDLQKSSLIGGYFKDLVYASNLDYPIYHEKQEKILMIPNFSDPLDTWKENLEQFLNSQRLLENFSLTIKIPNHLLYKSDSIIKDIEDVLFKYQANSRIADIVVDIYNLTSEGEVALINKHNVFIHTNRQQIFLMIQCKLLEISVINNIELMNRQLPEQVEN</sequence>
<feature type="domain" description="Glycosyltransferase subfamily 4-like N-terminal" evidence="1">
    <location>
        <begin position="13"/>
        <end position="158"/>
    </location>
</feature>
<dbReference type="Pfam" id="PF13439">
    <property type="entry name" value="Glyco_transf_4"/>
    <property type="match status" value="1"/>
</dbReference>
<evidence type="ECO:0000313" key="3">
    <source>
        <dbReference type="Proteomes" id="UP000040576"/>
    </source>
</evidence>
<proteinExistence type="predicted"/>
<dbReference type="Gene3D" id="3.40.50.2000">
    <property type="entry name" value="Glycogen Phosphorylase B"/>
    <property type="match status" value="2"/>
</dbReference>
<dbReference type="PANTHER" id="PTHR12526">
    <property type="entry name" value="GLYCOSYLTRANSFERASE"/>
    <property type="match status" value="1"/>
</dbReference>
<dbReference type="InterPro" id="IPR028098">
    <property type="entry name" value="Glyco_trans_4-like_N"/>
</dbReference>
<dbReference type="AlphaFoldDB" id="A0A090KVP5"/>
<dbReference type="Proteomes" id="UP000040576">
    <property type="component" value="Unassembled WGS sequence"/>
</dbReference>
<dbReference type="GeneID" id="92962380"/>
<protein>
    <recommendedName>
        <fullName evidence="1">Glycosyltransferase subfamily 4-like N-terminal domain-containing protein</fullName>
    </recommendedName>
</protein>
<dbReference type="SUPFAM" id="SSF53756">
    <property type="entry name" value="UDP-Glycosyltransferase/glycogen phosphorylase"/>
    <property type="match status" value="1"/>
</dbReference>
<dbReference type="EMBL" id="CCRF01000085">
    <property type="protein sequence ID" value="CEE02779.1"/>
    <property type="molecule type" value="Genomic_DNA"/>
</dbReference>
<dbReference type="RefSeq" id="WP_034772618.1">
    <property type="nucleotide sequence ID" value="NZ_CCRF01000085.1"/>
</dbReference>
<organism evidence="2 3">
    <name type="scientific">Caldibacillus thermoamylovorans</name>
    <dbReference type="NCBI Taxonomy" id="35841"/>
    <lineage>
        <taxon>Bacteria</taxon>
        <taxon>Bacillati</taxon>
        <taxon>Bacillota</taxon>
        <taxon>Bacilli</taxon>
        <taxon>Bacillales</taxon>
        <taxon>Bacillaceae</taxon>
        <taxon>Caldibacillus</taxon>
    </lineage>
</organism>
<name>A0A090KVP5_9BACI</name>
<evidence type="ECO:0000259" key="1">
    <source>
        <dbReference type="Pfam" id="PF13439"/>
    </source>
</evidence>
<gene>
    <name evidence="2" type="ORF">BT1A1_2990</name>
</gene>